<feature type="transmembrane region" description="Helical" evidence="7">
    <location>
        <begin position="161"/>
        <end position="185"/>
    </location>
</feature>
<evidence type="ECO:0000256" key="4">
    <source>
        <dbReference type="ARBA" id="ARBA00022692"/>
    </source>
</evidence>
<dbReference type="Proteomes" id="UP001055911">
    <property type="component" value="Chromosome"/>
</dbReference>
<feature type="transmembrane region" description="Helical" evidence="7">
    <location>
        <begin position="38"/>
        <end position="60"/>
    </location>
</feature>
<dbReference type="PANTHER" id="PTHR42770">
    <property type="entry name" value="AMINO ACID TRANSPORTER-RELATED"/>
    <property type="match status" value="1"/>
</dbReference>
<dbReference type="GO" id="GO:0022857">
    <property type="term" value="F:transmembrane transporter activity"/>
    <property type="evidence" value="ECO:0007669"/>
    <property type="project" value="InterPro"/>
</dbReference>
<feature type="transmembrane region" description="Helical" evidence="7">
    <location>
        <begin position="247"/>
        <end position="267"/>
    </location>
</feature>
<dbReference type="PANTHER" id="PTHR42770:SF15">
    <property type="entry name" value="GLUTAMATE_GAMMA-AMINOBUTYRATE ANTIPORTER-RELATED"/>
    <property type="match status" value="1"/>
</dbReference>
<gene>
    <name evidence="8" type="primary">yjeM</name>
    <name evidence="8" type="ORF">M3M40_02495</name>
</gene>
<feature type="transmembrane region" description="Helical" evidence="7">
    <location>
        <begin position="439"/>
        <end position="461"/>
    </location>
</feature>
<dbReference type="PIRSF" id="PIRSF006060">
    <property type="entry name" value="AA_transporter"/>
    <property type="match status" value="1"/>
</dbReference>
<evidence type="ECO:0000256" key="3">
    <source>
        <dbReference type="ARBA" id="ARBA00022475"/>
    </source>
</evidence>
<name>A0A9Q9E3A1_9LACO</name>
<dbReference type="RefSeq" id="WP_252767223.1">
    <property type="nucleotide sequence ID" value="NZ_CP097119.1"/>
</dbReference>
<accession>A0A9Q9E3A1</accession>
<dbReference type="GO" id="GO:0005886">
    <property type="term" value="C:plasma membrane"/>
    <property type="evidence" value="ECO:0007669"/>
    <property type="project" value="UniProtKB-SubCell"/>
</dbReference>
<evidence type="ECO:0000256" key="5">
    <source>
        <dbReference type="ARBA" id="ARBA00022989"/>
    </source>
</evidence>
<sequence>MSKQKMKTGSLVLMIFSAIFGFANVTVAYDQMGYASIIWYAFAAIVFFLPSSLMFAEYGSAFSDAKGGIYSWLKNSIGERLAFIGTFIWLSAWIIWMISVSSKVWIPFSNIFFGSDKTNTWRLFNLFTPMQTVGILGIVWVLVITFCATRGFEQIAKIANVGGFFTLLLPIVFVVLSIIVLILHHGQLAEPIHGMSSFIKSPNPLFASPIALLSFVVYAIFAYGGMESMGGVVDEVDNPKKTFPKGIMIAGILMAIIYSGTIFFAGVTANWHTVLGNDKVNLGNITYVLLNNLGFVFAQSLGLSHSVAITVGNWLARFAGLSMFLAYLGSFFVLIYSPIKSFIEGSDPQIWPKRVTKLNQHGMPAFAMWLQAAAVSLVIFAISFSGSGAQQFYLILTDMANISSTFPYLFLVGAFPFFKKIPDIERPFVFYKNRIMTNVIVVIILVILVLGIGFTAVEPLLEHDYQTAFWTIFGPVAFGLIGWLMYEIGLRKKRRNQLQA</sequence>
<keyword evidence="4 7" id="KW-0812">Transmembrane</keyword>
<feature type="transmembrane region" description="Helical" evidence="7">
    <location>
        <begin position="126"/>
        <end position="149"/>
    </location>
</feature>
<keyword evidence="5 7" id="KW-1133">Transmembrane helix</keyword>
<keyword evidence="3" id="KW-1003">Cell membrane</keyword>
<evidence type="ECO:0000313" key="8">
    <source>
        <dbReference type="EMBL" id="USS89674.1"/>
    </source>
</evidence>
<feature type="transmembrane region" description="Helical" evidence="7">
    <location>
        <begin position="392"/>
        <end position="418"/>
    </location>
</feature>
<comment type="subcellular location">
    <subcellularLocation>
        <location evidence="1">Cell membrane</location>
        <topology evidence="1">Multi-pass membrane protein</topology>
    </subcellularLocation>
</comment>
<organism evidence="8 9">
    <name type="scientific">Fructilactobacillus cliffordii</name>
    <dbReference type="NCBI Taxonomy" id="2940299"/>
    <lineage>
        <taxon>Bacteria</taxon>
        <taxon>Bacillati</taxon>
        <taxon>Bacillota</taxon>
        <taxon>Bacilli</taxon>
        <taxon>Lactobacillales</taxon>
        <taxon>Lactobacillaceae</taxon>
        <taxon>Fructilactobacillus</taxon>
    </lineage>
</organism>
<feature type="transmembrane region" description="Helical" evidence="7">
    <location>
        <begin position="366"/>
        <end position="386"/>
    </location>
</feature>
<evidence type="ECO:0000256" key="1">
    <source>
        <dbReference type="ARBA" id="ARBA00004651"/>
    </source>
</evidence>
<dbReference type="InterPro" id="IPR002293">
    <property type="entry name" value="AA/rel_permease1"/>
</dbReference>
<feature type="transmembrane region" description="Helical" evidence="7">
    <location>
        <begin position="314"/>
        <end position="336"/>
    </location>
</feature>
<protein>
    <submittedName>
        <fullName evidence="8">Glutamate/gamma-aminobutyrate family transporter YjeM</fullName>
    </submittedName>
</protein>
<evidence type="ECO:0000256" key="2">
    <source>
        <dbReference type="ARBA" id="ARBA00022448"/>
    </source>
</evidence>
<reference evidence="8" key="1">
    <citation type="submission" date="2022-05" db="EMBL/GenBank/DDBJ databases">
        <authorList>
            <person name="Oliphant S.A."/>
            <person name="Watson-Haigh N.S."/>
            <person name="Sumby K.M."/>
            <person name="Gardner J.M."/>
            <person name="Jiranek V."/>
        </authorList>
    </citation>
    <scope>NUCLEOTIDE SEQUENCE</scope>
    <source>
        <strain evidence="8">KI4_B1</strain>
    </source>
</reference>
<proteinExistence type="predicted"/>
<dbReference type="Gene3D" id="1.20.1740.10">
    <property type="entry name" value="Amino acid/polyamine transporter I"/>
    <property type="match status" value="1"/>
</dbReference>
<feature type="transmembrane region" description="Helical" evidence="7">
    <location>
        <begin position="81"/>
        <end position="106"/>
    </location>
</feature>
<keyword evidence="2" id="KW-0813">Transport</keyword>
<keyword evidence="6 7" id="KW-0472">Membrane</keyword>
<dbReference type="Pfam" id="PF13520">
    <property type="entry name" value="AA_permease_2"/>
    <property type="match status" value="1"/>
</dbReference>
<evidence type="ECO:0000256" key="6">
    <source>
        <dbReference type="ARBA" id="ARBA00023136"/>
    </source>
</evidence>
<evidence type="ECO:0000256" key="7">
    <source>
        <dbReference type="SAM" id="Phobius"/>
    </source>
</evidence>
<keyword evidence="9" id="KW-1185">Reference proteome</keyword>
<dbReference type="NCBIfam" id="NF011775">
    <property type="entry name" value="PRK15238.1"/>
    <property type="match status" value="1"/>
</dbReference>
<evidence type="ECO:0000313" key="9">
    <source>
        <dbReference type="Proteomes" id="UP001055911"/>
    </source>
</evidence>
<dbReference type="InterPro" id="IPR050367">
    <property type="entry name" value="APC_superfamily"/>
</dbReference>
<dbReference type="EMBL" id="CP097119">
    <property type="protein sequence ID" value="USS89674.1"/>
    <property type="molecule type" value="Genomic_DNA"/>
</dbReference>
<feature type="transmembrane region" description="Helical" evidence="7">
    <location>
        <begin position="467"/>
        <end position="486"/>
    </location>
</feature>
<dbReference type="AlphaFoldDB" id="A0A9Q9E3A1"/>
<feature type="transmembrane region" description="Helical" evidence="7">
    <location>
        <begin position="205"/>
        <end position="226"/>
    </location>
</feature>